<comment type="caution">
    <text evidence="1">The sequence shown here is derived from an EMBL/GenBank/DDBJ whole genome shotgun (WGS) entry which is preliminary data.</text>
</comment>
<evidence type="ECO:0000313" key="2">
    <source>
        <dbReference type="Proteomes" id="UP000603141"/>
    </source>
</evidence>
<name>A0A934SB95_9BACT</name>
<reference evidence="1" key="1">
    <citation type="submission" date="2021-01" db="EMBL/GenBank/DDBJ databases">
        <title>Modified the classification status of verrucomicrobia.</title>
        <authorList>
            <person name="Feng X."/>
        </authorList>
    </citation>
    <scope>NUCLEOTIDE SEQUENCE</scope>
    <source>
        <strain evidence="1">KCTC 22041</strain>
    </source>
</reference>
<proteinExistence type="predicted"/>
<dbReference type="Proteomes" id="UP000603141">
    <property type="component" value="Unassembled WGS sequence"/>
</dbReference>
<dbReference type="EMBL" id="JAENIJ010000084">
    <property type="protein sequence ID" value="MBK1884729.1"/>
    <property type="molecule type" value="Genomic_DNA"/>
</dbReference>
<dbReference type="AlphaFoldDB" id="A0A934SB95"/>
<keyword evidence="2" id="KW-1185">Reference proteome</keyword>
<evidence type="ECO:0000313" key="1">
    <source>
        <dbReference type="EMBL" id="MBK1884729.1"/>
    </source>
</evidence>
<accession>A0A934SB95</accession>
<organism evidence="1 2">
    <name type="scientific">Luteolibacter pohnpeiensis</name>
    <dbReference type="NCBI Taxonomy" id="454153"/>
    <lineage>
        <taxon>Bacteria</taxon>
        <taxon>Pseudomonadati</taxon>
        <taxon>Verrucomicrobiota</taxon>
        <taxon>Verrucomicrobiia</taxon>
        <taxon>Verrucomicrobiales</taxon>
        <taxon>Verrucomicrobiaceae</taxon>
        <taxon>Luteolibacter</taxon>
    </lineage>
</organism>
<sequence>MGLPENERNLYFVHDVVAITCNAGMGAWIHYHIDDEGWIDDAGESL</sequence>
<protein>
    <submittedName>
        <fullName evidence="1">Uncharacterized protein</fullName>
    </submittedName>
</protein>
<gene>
    <name evidence="1" type="ORF">JIN85_20120</name>
</gene>